<comment type="cofactor">
    <cofactor evidence="2">
        <name>Mg(2+)</name>
        <dbReference type="ChEBI" id="CHEBI:18420"/>
    </cofactor>
</comment>
<dbReference type="SUPFAM" id="SSF56529">
    <property type="entry name" value="FAH"/>
    <property type="match status" value="1"/>
</dbReference>
<dbReference type="Pfam" id="PF01557">
    <property type="entry name" value="FAA_hydrolase"/>
    <property type="match status" value="1"/>
</dbReference>
<keyword evidence="6" id="KW-0378">Hydrolase</keyword>
<dbReference type="RefSeq" id="WP_344363199.1">
    <property type="nucleotide sequence ID" value="NZ_BAAASR010000021.1"/>
</dbReference>
<evidence type="ECO:0000256" key="6">
    <source>
        <dbReference type="ARBA" id="ARBA00022801"/>
    </source>
</evidence>
<dbReference type="InterPro" id="IPR015377">
    <property type="entry name" value="Fumarylacetoacetase_N"/>
</dbReference>
<dbReference type="PANTHER" id="PTHR43069:SF2">
    <property type="entry name" value="FUMARYLACETOACETASE"/>
    <property type="match status" value="1"/>
</dbReference>
<accession>A0ABP5ZUL7</accession>
<keyword evidence="9" id="KW-0828">Tyrosine catabolism</keyword>
<keyword evidence="5" id="KW-0479">Metal-binding</keyword>
<organism evidence="13 14">
    <name type="scientific">Streptomyces gobitricini</name>
    <dbReference type="NCBI Taxonomy" id="68211"/>
    <lineage>
        <taxon>Bacteria</taxon>
        <taxon>Bacillati</taxon>
        <taxon>Actinomycetota</taxon>
        <taxon>Actinomycetes</taxon>
        <taxon>Kitasatosporales</taxon>
        <taxon>Streptomycetaceae</taxon>
        <taxon>Streptomyces</taxon>
    </lineage>
</organism>
<comment type="cofactor">
    <cofactor evidence="1">
        <name>Ca(2+)</name>
        <dbReference type="ChEBI" id="CHEBI:29108"/>
    </cofactor>
</comment>
<dbReference type="Gene3D" id="2.30.30.230">
    <property type="entry name" value="Fumarylacetoacetase, N-terminal domain"/>
    <property type="match status" value="1"/>
</dbReference>
<dbReference type="Proteomes" id="UP001499942">
    <property type="component" value="Unassembled WGS sequence"/>
</dbReference>
<keyword evidence="7" id="KW-0106">Calcium</keyword>
<dbReference type="Pfam" id="PF09298">
    <property type="entry name" value="FAA_hydrolase_N"/>
    <property type="match status" value="1"/>
</dbReference>
<feature type="domain" description="Fumarylacetoacetase N-terminal" evidence="12">
    <location>
        <begin position="18"/>
        <end position="113"/>
    </location>
</feature>
<reference evidence="14" key="1">
    <citation type="journal article" date="2019" name="Int. J. Syst. Evol. Microbiol.">
        <title>The Global Catalogue of Microorganisms (GCM) 10K type strain sequencing project: providing services to taxonomists for standard genome sequencing and annotation.</title>
        <authorList>
            <consortium name="The Broad Institute Genomics Platform"/>
            <consortium name="The Broad Institute Genome Sequencing Center for Infectious Disease"/>
            <person name="Wu L."/>
            <person name="Ma J."/>
        </authorList>
    </citation>
    <scope>NUCLEOTIDE SEQUENCE [LARGE SCALE GENOMIC DNA]</scope>
    <source>
        <strain evidence="14">JCM 5062</strain>
    </source>
</reference>
<evidence type="ECO:0000256" key="1">
    <source>
        <dbReference type="ARBA" id="ARBA00001913"/>
    </source>
</evidence>
<evidence type="ECO:0000259" key="11">
    <source>
        <dbReference type="Pfam" id="PF01557"/>
    </source>
</evidence>
<dbReference type="PANTHER" id="PTHR43069">
    <property type="entry name" value="FUMARYLACETOACETASE"/>
    <property type="match status" value="1"/>
</dbReference>
<dbReference type="EMBL" id="BAAASR010000021">
    <property type="protein sequence ID" value="GAA2503796.1"/>
    <property type="molecule type" value="Genomic_DNA"/>
</dbReference>
<dbReference type="Gene3D" id="3.90.850.10">
    <property type="entry name" value="Fumarylacetoacetase-like, C-terminal domain"/>
    <property type="match status" value="1"/>
</dbReference>
<proteinExistence type="predicted"/>
<evidence type="ECO:0000313" key="13">
    <source>
        <dbReference type="EMBL" id="GAA2503796.1"/>
    </source>
</evidence>
<evidence type="ECO:0000256" key="8">
    <source>
        <dbReference type="ARBA" id="ARBA00022842"/>
    </source>
</evidence>
<dbReference type="InterPro" id="IPR011234">
    <property type="entry name" value="Fumarylacetoacetase-like_C"/>
</dbReference>
<evidence type="ECO:0000313" key="14">
    <source>
        <dbReference type="Proteomes" id="UP001499942"/>
    </source>
</evidence>
<name>A0ABP5ZUL7_9ACTN</name>
<protein>
    <recommendedName>
        <fullName evidence="4">fumarylacetoacetase</fullName>
        <ecNumber evidence="4">3.7.1.2</ecNumber>
    </recommendedName>
</protein>
<dbReference type="NCBIfam" id="TIGR01266">
    <property type="entry name" value="fum_ac_acetase"/>
    <property type="match status" value="1"/>
</dbReference>
<dbReference type="InterPro" id="IPR036462">
    <property type="entry name" value="Fumarylacetoacetase_N_sf"/>
</dbReference>
<evidence type="ECO:0000256" key="9">
    <source>
        <dbReference type="ARBA" id="ARBA00022878"/>
    </source>
</evidence>
<evidence type="ECO:0000256" key="10">
    <source>
        <dbReference type="ARBA" id="ARBA00023232"/>
    </source>
</evidence>
<dbReference type="EC" id="3.7.1.2" evidence="4"/>
<comment type="caution">
    <text evidence="13">The sequence shown here is derived from an EMBL/GenBank/DDBJ whole genome shotgun (WGS) entry which is preliminary data.</text>
</comment>
<evidence type="ECO:0000256" key="5">
    <source>
        <dbReference type="ARBA" id="ARBA00022723"/>
    </source>
</evidence>
<evidence type="ECO:0000256" key="2">
    <source>
        <dbReference type="ARBA" id="ARBA00001946"/>
    </source>
</evidence>
<evidence type="ECO:0000259" key="12">
    <source>
        <dbReference type="Pfam" id="PF09298"/>
    </source>
</evidence>
<dbReference type="SUPFAM" id="SSF63433">
    <property type="entry name" value="Fumarylacetoacetate hydrolase, FAH, N-terminal domain"/>
    <property type="match status" value="1"/>
</dbReference>
<comment type="pathway">
    <text evidence="3">Amino-acid degradation; L-phenylalanine degradation; acetoacetate and fumarate from L-phenylalanine: step 6/6.</text>
</comment>
<feature type="domain" description="Fumarylacetoacetase-like C-terminal" evidence="11">
    <location>
        <begin position="120"/>
        <end position="400"/>
    </location>
</feature>
<sequence>MPEQSPLDLAEGDPFGPHNLPYGVFTTADEPGRRRLGVRIGDHVLDAGAAAHALGSPYAALLAQPSLNPLLAAGRTAWRDVRRALTAWVTVPAHRPDIEPLLHPLGDVTLHLPYEVADYVDFYASEHHATNVGKIFRPDGEPLTPNWKHLPIGYHGRSGTVVVSGTDITRPAGQRKAPTDPAPVFGPSVKLDIEAEVGFLVGTPSELGRPVPLASFRDHVFGLTLLNDWSARDIQAWEYVPLGPFLGKSFATSVSAWVTPLEALDAARVAPPTRDFPLLPYLDDSSDEEPGGFDLHITVRVNGETVSEPPFSTMYWTAAQQLAHMTVNGASLRTGDLFGSGTVSGPEVHQRGSLLELTWNGQEPLELSTGKRTFLEDGDEVTLTAWAPGPDGTKVGLGEVSGRITPAH</sequence>
<evidence type="ECO:0000256" key="4">
    <source>
        <dbReference type="ARBA" id="ARBA00012094"/>
    </source>
</evidence>
<keyword evidence="8" id="KW-0460">Magnesium</keyword>
<evidence type="ECO:0000256" key="7">
    <source>
        <dbReference type="ARBA" id="ARBA00022837"/>
    </source>
</evidence>
<dbReference type="InterPro" id="IPR036663">
    <property type="entry name" value="Fumarylacetoacetase_C_sf"/>
</dbReference>
<gene>
    <name evidence="13" type="primary">fahA</name>
    <name evidence="13" type="ORF">GCM10010393_40480</name>
</gene>
<keyword evidence="10" id="KW-0585">Phenylalanine catabolism</keyword>
<evidence type="ECO:0000256" key="3">
    <source>
        <dbReference type="ARBA" id="ARBA00004782"/>
    </source>
</evidence>
<keyword evidence="14" id="KW-1185">Reference proteome</keyword>
<dbReference type="InterPro" id="IPR005959">
    <property type="entry name" value="Fumarylacetoacetase"/>
</dbReference>